<dbReference type="EMBL" id="JBHSUC010000006">
    <property type="protein sequence ID" value="MFC6361931.1"/>
    <property type="molecule type" value="Genomic_DNA"/>
</dbReference>
<proteinExistence type="predicted"/>
<name>A0ABW1VMD1_9GAMM</name>
<dbReference type="RefSeq" id="WP_343876795.1">
    <property type="nucleotide sequence ID" value="NZ_BAAAFW010000037.1"/>
</dbReference>
<gene>
    <name evidence="1" type="ORF">ACFP73_07435</name>
</gene>
<sequence>MMKLENKIIAVIAEKHPVKSCDIYAAVGGSKIQYNRAIKALIKTGRIDRDKQNYFPAEDPAATSPKYVVHAETAEGLERKQFWNRAATEWLAAFDSTHSDHLRTIAARHREECLTKNKCRYYVSECPLAGRINATEQMSEYLV</sequence>
<accession>A0ABW1VMD1</accession>
<organism evidence="1 2">
    <name type="scientific">Tatumella punctata</name>
    <dbReference type="NCBI Taxonomy" id="399969"/>
    <lineage>
        <taxon>Bacteria</taxon>
        <taxon>Pseudomonadati</taxon>
        <taxon>Pseudomonadota</taxon>
        <taxon>Gammaproteobacteria</taxon>
        <taxon>Enterobacterales</taxon>
        <taxon>Erwiniaceae</taxon>
        <taxon>Tatumella</taxon>
    </lineage>
</organism>
<protein>
    <submittedName>
        <fullName evidence="1">PerC family transcriptional regulator</fullName>
    </submittedName>
</protein>
<evidence type="ECO:0000313" key="1">
    <source>
        <dbReference type="EMBL" id="MFC6361931.1"/>
    </source>
</evidence>
<dbReference type="InterPro" id="IPR024684">
    <property type="entry name" value="Tscrpt_act_PerC/SfV_Orf40"/>
</dbReference>
<dbReference type="Proteomes" id="UP001596215">
    <property type="component" value="Unassembled WGS sequence"/>
</dbReference>
<evidence type="ECO:0000313" key="2">
    <source>
        <dbReference type="Proteomes" id="UP001596215"/>
    </source>
</evidence>
<dbReference type="Pfam" id="PF06069">
    <property type="entry name" value="PerC"/>
    <property type="match status" value="1"/>
</dbReference>
<reference evidence="2" key="1">
    <citation type="journal article" date="2019" name="Int. J. Syst. Evol. Microbiol.">
        <title>The Global Catalogue of Microorganisms (GCM) 10K type strain sequencing project: providing services to taxonomists for standard genome sequencing and annotation.</title>
        <authorList>
            <consortium name="The Broad Institute Genomics Platform"/>
            <consortium name="The Broad Institute Genome Sequencing Center for Infectious Disease"/>
            <person name="Wu L."/>
            <person name="Ma J."/>
        </authorList>
    </citation>
    <scope>NUCLEOTIDE SEQUENCE [LARGE SCALE GENOMIC DNA]</scope>
    <source>
        <strain evidence="2">CGMCC 4.1530</strain>
    </source>
</reference>
<keyword evidence="2" id="KW-1185">Reference proteome</keyword>
<comment type="caution">
    <text evidence="1">The sequence shown here is derived from an EMBL/GenBank/DDBJ whole genome shotgun (WGS) entry which is preliminary data.</text>
</comment>